<organism evidence="2 3">
    <name type="scientific">Pleurotus eryngii</name>
    <name type="common">Boletus of the steppes</name>
    <dbReference type="NCBI Taxonomy" id="5323"/>
    <lineage>
        <taxon>Eukaryota</taxon>
        <taxon>Fungi</taxon>
        <taxon>Dikarya</taxon>
        <taxon>Basidiomycota</taxon>
        <taxon>Agaricomycotina</taxon>
        <taxon>Agaricomycetes</taxon>
        <taxon>Agaricomycetidae</taxon>
        <taxon>Agaricales</taxon>
        <taxon>Pleurotineae</taxon>
        <taxon>Pleurotaceae</taxon>
        <taxon>Pleurotus</taxon>
    </lineage>
</organism>
<reference evidence="2" key="1">
    <citation type="submission" date="2020-11" db="EMBL/GenBank/DDBJ databases">
        <authorList>
            <consortium name="DOE Joint Genome Institute"/>
            <person name="Ahrendt S."/>
            <person name="Riley R."/>
            <person name="Andreopoulos W."/>
            <person name="Labutti K."/>
            <person name="Pangilinan J."/>
            <person name="Ruiz-Duenas F.J."/>
            <person name="Barrasa J.M."/>
            <person name="Sanchez-Garcia M."/>
            <person name="Camarero S."/>
            <person name="Miyauchi S."/>
            <person name="Serrano A."/>
            <person name="Linde D."/>
            <person name="Babiker R."/>
            <person name="Drula E."/>
            <person name="Ayuso-Fernandez I."/>
            <person name="Pacheco R."/>
            <person name="Padilla G."/>
            <person name="Ferreira P."/>
            <person name="Barriuso J."/>
            <person name="Kellner H."/>
            <person name="Castanera R."/>
            <person name="Alfaro M."/>
            <person name="Ramirez L."/>
            <person name="Pisabarro A.G."/>
            <person name="Kuo A."/>
            <person name="Tritt A."/>
            <person name="Lipzen A."/>
            <person name="He G."/>
            <person name="Yan M."/>
            <person name="Ng V."/>
            <person name="Cullen D."/>
            <person name="Martin F."/>
            <person name="Rosso M.-N."/>
            <person name="Henrissat B."/>
            <person name="Hibbett D."/>
            <person name="Martinez A.T."/>
            <person name="Grigoriev I.V."/>
        </authorList>
    </citation>
    <scope>NUCLEOTIDE SEQUENCE</scope>
    <source>
        <strain evidence="2">ATCC 90797</strain>
    </source>
</reference>
<feature type="region of interest" description="Disordered" evidence="1">
    <location>
        <begin position="295"/>
        <end position="320"/>
    </location>
</feature>
<dbReference type="Proteomes" id="UP000807025">
    <property type="component" value="Unassembled WGS sequence"/>
</dbReference>
<proteinExistence type="predicted"/>
<feature type="compositionally biased region" description="Polar residues" evidence="1">
    <location>
        <begin position="206"/>
        <end position="241"/>
    </location>
</feature>
<accession>A0A9P5ZGV6</accession>
<gene>
    <name evidence="2" type="ORF">BDN71DRAFT_1541117</name>
</gene>
<sequence>MAACKSIRACAPARSHKAVVDASDTTQPLHQAVVDTASAVESANSTLPCSAIVSVPSAPHPIQVSPRKHEVPADAPAVEVSNHIPTPPVSQRLSFGTAVSGEDEFTHDGDSPATPPIAVLQDVAGGTASKLKRKPQGCMTGKPSKVRVLTPKDRAILQTTLARTEALCTPNACQLSYSADNEAEVGDDLASAWGTPSPSPRCPAFSISTSRSANSKQRASNSHVDVVTTSRGAKSIQQEAVNSDGDGSPNPRSTNGKGKARDTCNIVATTSRRPTVKWEDSDLENDIPMASRYANGKQKADNSVAPSPSPHCPPTLTSSTRNHEWQATSGVSLTPSCPHIEHQIDIPLLLHQITQQLTAGRLSHLHFGEIGPKFQGNDVDDPTLPSVLDVIGSLFHDAKAITGVYANPFLADPRTMTIDKNRVVFKASTNSQKPVVFVMPIIVQACELLTPVPLIRGSQESHLQLTGYVFEELFALFSSFVCTLFGRNAVYQARQTPQKLTRNCTAFKVAGASCNTPTTPRYGTSSLSAGVDIRYPNSHGPEDTIPVYDGCYSQGNFSFTDYHWHNLSRMPRYGVPAPKDGEAPDSLFATELPTLDSSTFSIALVMFTMGTFGNNPPNLPVSFNLHFAILLGTYNHCEEAIFKVVQPLNHSSLLSFLSTLLQMHLLHSVLFYMTVLSNSQLLLWQEHVLQHNGILPAALANATACSCAYDTADVSGM</sequence>
<feature type="region of interest" description="Disordered" evidence="1">
    <location>
        <begin position="188"/>
        <end position="264"/>
    </location>
</feature>
<evidence type="ECO:0000313" key="2">
    <source>
        <dbReference type="EMBL" id="KAF9488007.1"/>
    </source>
</evidence>
<name>A0A9P5ZGV6_PLEER</name>
<evidence type="ECO:0000256" key="1">
    <source>
        <dbReference type="SAM" id="MobiDB-lite"/>
    </source>
</evidence>
<dbReference type="AlphaFoldDB" id="A0A9P5ZGV6"/>
<keyword evidence="3" id="KW-1185">Reference proteome</keyword>
<protein>
    <submittedName>
        <fullName evidence="2">Uncharacterized protein</fullName>
    </submittedName>
</protein>
<comment type="caution">
    <text evidence="2">The sequence shown here is derived from an EMBL/GenBank/DDBJ whole genome shotgun (WGS) entry which is preliminary data.</text>
</comment>
<evidence type="ECO:0000313" key="3">
    <source>
        <dbReference type="Proteomes" id="UP000807025"/>
    </source>
</evidence>
<dbReference type="EMBL" id="MU154737">
    <property type="protein sequence ID" value="KAF9488007.1"/>
    <property type="molecule type" value="Genomic_DNA"/>
</dbReference>
<dbReference type="OrthoDB" id="3065719at2759"/>